<organism evidence="1 2">
    <name type="scientific">Rhododendron simsii</name>
    <name type="common">Sims's rhododendron</name>
    <dbReference type="NCBI Taxonomy" id="118357"/>
    <lineage>
        <taxon>Eukaryota</taxon>
        <taxon>Viridiplantae</taxon>
        <taxon>Streptophyta</taxon>
        <taxon>Embryophyta</taxon>
        <taxon>Tracheophyta</taxon>
        <taxon>Spermatophyta</taxon>
        <taxon>Magnoliopsida</taxon>
        <taxon>eudicotyledons</taxon>
        <taxon>Gunneridae</taxon>
        <taxon>Pentapetalae</taxon>
        <taxon>asterids</taxon>
        <taxon>Ericales</taxon>
        <taxon>Ericaceae</taxon>
        <taxon>Ericoideae</taxon>
        <taxon>Rhodoreae</taxon>
        <taxon>Rhododendron</taxon>
    </lineage>
</organism>
<gene>
    <name evidence="1" type="ORF">RHSIM_Rhsim07G0033600</name>
</gene>
<keyword evidence="2" id="KW-1185">Reference proteome</keyword>
<dbReference type="OrthoDB" id="1752323at2759"/>
<dbReference type="AlphaFoldDB" id="A0A834LI67"/>
<accession>A0A834LI67</accession>
<sequence>MNVVMLNKGLNVALRLKMNEKKGRSYSDYENRKFFSLLELDEIGKKLGLNDALEYYYKAADGGFKIIQNDDQLIDMVNHIKDNVIDIFLVIPNTILDDLLDVDVGNWEWESGTFPKSGVTIADVDMIEGLGGRLADDDSDSDANYDYFHDRDYDLK</sequence>
<reference evidence="1" key="1">
    <citation type="submission" date="2019-11" db="EMBL/GenBank/DDBJ databases">
        <authorList>
            <person name="Liu Y."/>
            <person name="Hou J."/>
            <person name="Li T.-Q."/>
            <person name="Guan C.-H."/>
            <person name="Wu X."/>
            <person name="Wu H.-Z."/>
            <person name="Ling F."/>
            <person name="Zhang R."/>
            <person name="Shi X.-G."/>
            <person name="Ren J.-P."/>
            <person name="Chen E.-F."/>
            <person name="Sun J.-M."/>
        </authorList>
    </citation>
    <scope>NUCLEOTIDE SEQUENCE</scope>
    <source>
        <strain evidence="1">Adult_tree_wgs_1</strain>
        <tissue evidence="1">Leaves</tissue>
    </source>
</reference>
<protein>
    <submittedName>
        <fullName evidence="1">Uncharacterized protein</fullName>
    </submittedName>
</protein>
<evidence type="ECO:0000313" key="1">
    <source>
        <dbReference type="EMBL" id="KAF7137151.1"/>
    </source>
</evidence>
<dbReference type="EMBL" id="WJXA01000007">
    <property type="protein sequence ID" value="KAF7137151.1"/>
    <property type="molecule type" value="Genomic_DNA"/>
</dbReference>
<dbReference type="Proteomes" id="UP000626092">
    <property type="component" value="Unassembled WGS sequence"/>
</dbReference>
<name>A0A834LI67_RHOSS</name>
<comment type="caution">
    <text evidence="1">The sequence shown here is derived from an EMBL/GenBank/DDBJ whole genome shotgun (WGS) entry which is preliminary data.</text>
</comment>
<proteinExistence type="predicted"/>
<evidence type="ECO:0000313" key="2">
    <source>
        <dbReference type="Proteomes" id="UP000626092"/>
    </source>
</evidence>